<dbReference type="EMBL" id="GBEZ01001069">
    <property type="protein sequence ID" value="JAC83871.1"/>
    <property type="molecule type" value="Transcribed_RNA"/>
</dbReference>
<accession>A0A061SMC3</accession>
<organism evidence="2">
    <name type="scientific">Tetraselmis sp. GSL018</name>
    <dbReference type="NCBI Taxonomy" id="582737"/>
    <lineage>
        <taxon>Eukaryota</taxon>
        <taxon>Viridiplantae</taxon>
        <taxon>Chlorophyta</taxon>
        <taxon>core chlorophytes</taxon>
        <taxon>Chlorodendrophyceae</taxon>
        <taxon>Chlorodendrales</taxon>
        <taxon>Chlorodendraceae</taxon>
        <taxon>Tetraselmis</taxon>
    </lineage>
</organism>
<name>A0A061SMC3_9CHLO</name>
<feature type="non-terminal residue" evidence="2">
    <location>
        <position position="1"/>
    </location>
</feature>
<proteinExistence type="predicted"/>
<reference evidence="2" key="1">
    <citation type="submission" date="2014-05" db="EMBL/GenBank/DDBJ databases">
        <title>The transcriptome of the halophilic microalga Tetraselmis sp. GSL018 isolated from the Great Salt Lake, Utah.</title>
        <authorList>
            <person name="Jinkerson R.E."/>
            <person name="D'Adamo S."/>
            <person name="Posewitz M.C."/>
        </authorList>
    </citation>
    <scope>NUCLEOTIDE SEQUENCE</scope>
    <source>
        <strain evidence="2">GSL018</strain>
    </source>
</reference>
<gene>
    <name evidence="2" type="ORF">TSPGSL018_2301</name>
</gene>
<sequence>IEGGNAQYVSSLHIDLGPGCQLLAVAEYRPLGHEGPDRKGKRPGRWDQFRAD</sequence>
<protein>
    <submittedName>
        <fullName evidence="2">Uncharacterized protein</fullName>
    </submittedName>
</protein>
<evidence type="ECO:0000256" key="1">
    <source>
        <dbReference type="SAM" id="MobiDB-lite"/>
    </source>
</evidence>
<evidence type="ECO:0000313" key="2">
    <source>
        <dbReference type="EMBL" id="JAC83871.1"/>
    </source>
</evidence>
<dbReference type="AlphaFoldDB" id="A0A061SMC3"/>
<feature type="region of interest" description="Disordered" evidence="1">
    <location>
        <begin position="31"/>
        <end position="52"/>
    </location>
</feature>